<keyword evidence="3" id="KW-0809">Transit peptide</keyword>
<reference evidence="8" key="2">
    <citation type="submission" date="2025-08" db="UniProtKB">
        <authorList>
            <consortium name="Ensembl"/>
        </authorList>
    </citation>
    <scope>IDENTIFICATION</scope>
</reference>
<evidence type="ECO:0000313" key="9">
    <source>
        <dbReference type="Proteomes" id="UP000007635"/>
    </source>
</evidence>
<dbReference type="GO" id="GO:0006412">
    <property type="term" value="P:translation"/>
    <property type="evidence" value="ECO:0007669"/>
    <property type="project" value="InterPro"/>
</dbReference>
<keyword evidence="5" id="KW-0411">Iron-sulfur</keyword>
<evidence type="ECO:0000256" key="2">
    <source>
        <dbReference type="ARBA" id="ARBA00022723"/>
    </source>
</evidence>
<name>A0AAQ4P9Y0_GASAC</name>
<dbReference type="InterPro" id="IPR052571">
    <property type="entry name" value="Mt_RNA_Methyltransferase"/>
</dbReference>
<sequence>MASASFGACVLCRRAAVKISSRGMSAAAGAQSQGDFLSGEPHRKHPGVTNLKTLRLPDELQAAARTIINRAPVTQLTDRSRTLANFLWSRKRAVEDWTLRRKAVSLEKELWDEAKEKRGDMDEQLLEERIRKKVFSELRKTTYHWTPMKYDEELAVVYMAARLAGGYAAVRRAINEIKKRDPSFAPKSLLDFGSGLGTVVWASHSCWGDTLKEMVCVDSSGPMNVLAERLLKGDEERAEPHIKQVYFRQFLPVSPKVKASTLVFLSDIFLYPRSDFSSKLGGRAAVTVLRLSLQVQFDLVAAAFTLSELLSVKDREEAVLTLWRKTGSYLVLVENGTKEGHQMLMEARDAVLKKLDKTVHDSRPASVFAPCPHDLSCPKLTVGPTAPCNFQQMYHPLPLPGHKERQTEKFSYLILTRARPAQADGADWARLIAPVQRRTRHVHCRACCSDGRLQHLVVTARKHSRDVYRCARSSDWGDQLPTAPRGDDDQSDSE</sequence>
<proteinExistence type="predicted"/>
<keyword evidence="9" id="KW-1185">Reference proteome</keyword>
<reference evidence="8 9" key="1">
    <citation type="journal article" date="2021" name="G3 (Bethesda)">
        <title>Improved contiguity of the threespine stickleback genome using long-read sequencing.</title>
        <authorList>
            <person name="Nath S."/>
            <person name="Shaw D.E."/>
            <person name="White M.A."/>
        </authorList>
    </citation>
    <scope>NUCLEOTIDE SEQUENCE [LARGE SCALE GENOMIC DNA]</scope>
    <source>
        <strain evidence="8 9">Lake Benthic</strain>
    </source>
</reference>
<dbReference type="PANTHER" id="PTHR13184:SF5">
    <property type="entry name" value="METHYLTRANSFERASE-LIKE PROTEIN 17, MITOCHONDRIAL"/>
    <property type="match status" value="1"/>
</dbReference>
<evidence type="ECO:0000256" key="3">
    <source>
        <dbReference type="ARBA" id="ARBA00022946"/>
    </source>
</evidence>
<dbReference type="GO" id="GO:0005763">
    <property type="term" value="C:mitochondrial small ribosomal subunit"/>
    <property type="evidence" value="ECO:0007669"/>
    <property type="project" value="TreeGrafter"/>
</dbReference>
<dbReference type="InterPro" id="IPR015324">
    <property type="entry name" value="Ribosomal_Rsm22-like"/>
</dbReference>
<dbReference type="GO" id="GO:0046872">
    <property type="term" value="F:metal ion binding"/>
    <property type="evidence" value="ECO:0007669"/>
    <property type="project" value="UniProtKB-KW"/>
</dbReference>
<organism evidence="8 9">
    <name type="scientific">Gasterosteus aculeatus aculeatus</name>
    <name type="common">three-spined stickleback</name>
    <dbReference type="NCBI Taxonomy" id="481459"/>
    <lineage>
        <taxon>Eukaryota</taxon>
        <taxon>Metazoa</taxon>
        <taxon>Chordata</taxon>
        <taxon>Craniata</taxon>
        <taxon>Vertebrata</taxon>
        <taxon>Euteleostomi</taxon>
        <taxon>Actinopterygii</taxon>
        <taxon>Neopterygii</taxon>
        <taxon>Teleostei</taxon>
        <taxon>Neoteleostei</taxon>
        <taxon>Acanthomorphata</taxon>
        <taxon>Eupercaria</taxon>
        <taxon>Perciformes</taxon>
        <taxon>Cottioidei</taxon>
        <taxon>Gasterosteales</taxon>
        <taxon>Gasterosteidae</taxon>
        <taxon>Gasterosteus</taxon>
    </lineage>
</organism>
<dbReference type="Ensembl" id="ENSGACT00000049416.1">
    <property type="protein sequence ID" value="ENSGACP00000035675.1"/>
    <property type="gene ID" value="ENSGACG00000017799.2"/>
</dbReference>
<comment type="subcellular location">
    <subcellularLocation>
        <location evidence="1">Mitochondrion</location>
    </subcellularLocation>
</comment>
<evidence type="ECO:0000256" key="5">
    <source>
        <dbReference type="ARBA" id="ARBA00023014"/>
    </source>
</evidence>
<reference evidence="8" key="3">
    <citation type="submission" date="2025-09" db="UniProtKB">
        <authorList>
            <consortium name="Ensembl"/>
        </authorList>
    </citation>
    <scope>IDENTIFICATION</scope>
</reference>
<protein>
    <submittedName>
        <fullName evidence="8">Methyltransferase like 17</fullName>
    </submittedName>
</protein>
<dbReference type="GO" id="GO:0008168">
    <property type="term" value="F:methyltransferase activity"/>
    <property type="evidence" value="ECO:0007669"/>
    <property type="project" value="InterPro"/>
</dbReference>
<dbReference type="GO" id="GO:0051536">
    <property type="term" value="F:iron-sulfur cluster binding"/>
    <property type="evidence" value="ECO:0007669"/>
    <property type="project" value="UniProtKB-KW"/>
</dbReference>
<dbReference type="PANTHER" id="PTHR13184">
    <property type="entry name" value="37S RIBOSOMAL PROTEIN S22"/>
    <property type="match status" value="1"/>
</dbReference>
<keyword evidence="4" id="KW-0408">Iron</keyword>
<dbReference type="Proteomes" id="UP000007635">
    <property type="component" value="Chromosome III"/>
</dbReference>
<keyword evidence="6" id="KW-0496">Mitochondrion</keyword>
<evidence type="ECO:0000256" key="1">
    <source>
        <dbReference type="ARBA" id="ARBA00004173"/>
    </source>
</evidence>
<comment type="function">
    <text evidence="7">Mitochondrial ribosome (mitoribosome) assembly factor. Binds at the interface of the head and body domains of the mitochondrial small ribosomal subunit (mt-SSU), occluding the mRNA channel and preventing compaction of the head domain towards the body. Probable inactive methyltransferase: retains the characteristic folding and ability to bind S-adenosyl-L-methionine, but it probably lost its methyltransferase activity.</text>
</comment>
<dbReference type="Pfam" id="PF09243">
    <property type="entry name" value="Rsm22"/>
    <property type="match status" value="1"/>
</dbReference>
<evidence type="ECO:0000256" key="4">
    <source>
        <dbReference type="ARBA" id="ARBA00023004"/>
    </source>
</evidence>
<evidence type="ECO:0000313" key="8">
    <source>
        <dbReference type="Ensembl" id="ENSGACP00000035675.1"/>
    </source>
</evidence>
<accession>A0AAQ4P9Y0</accession>
<dbReference type="AlphaFoldDB" id="A0AAQ4P9Y0"/>
<evidence type="ECO:0000256" key="6">
    <source>
        <dbReference type="ARBA" id="ARBA00023128"/>
    </source>
</evidence>
<dbReference type="GeneTree" id="ENSGT00390000006103"/>
<evidence type="ECO:0000256" key="7">
    <source>
        <dbReference type="ARBA" id="ARBA00045681"/>
    </source>
</evidence>
<keyword evidence="2" id="KW-0479">Metal-binding</keyword>
<dbReference type="GO" id="GO:0003735">
    <property type="term" value="F:structural constituent of ribosome"/>
    <property type="evidence" value="ECO:0007669"/>
    <property type="project" value="TreeGrafter"/>
</dbReference>